<dbReference type="AlphaFoldDB" id="A0A7Z1B1R1"/>
<feature type="compositionally biased region" description="Pro residues" evidence="1">
    <location>
        <begin position="291"/>
        <end position="317"/>
    </location>
</feature>
<evidence type="ECO:0000256" key="1">
    <source>
        <dbReference type="SAM" id="MobiDB-lite"/>
    </source>
</evidence>
<protein>
    <submittedName>
        <fullName evidence="2">Uncharacterized protein</fullName>
    </submittedName>
</protein>
<reference evidence="2 3" key="1">
    <citation type="submission" date="2016-12" db="EMBL/GenBank/DDBJ databases">
        <title>The draft genome sequence of Actinophytocola xinjiangensis.</title>
        <authorList>
            <person name="Wang W."/>
            <person name="Yuan L."/>
        </authorList>
    </citation>
    <scope>NUCLEOTIDE SEQUENCE [LARGE SCALE GENOMIC DNA]</scope>
    <source>
        <strain evidence="2 3">CGMCC 4.4663</strain>
    </source>
</reference>
<dbReference type="OrthoDB" id="3210612at2"/>
<gene>
    <name evidence="2" type="ORF">BLA60_04200</name>
</gene>
<accession>A0A7Z1B1R1</accession>
<name>A0A7Z1B1R1_9PSEU</name>
<evidence type="ECO:0000313" key="2">
    <source>
        <dbReference type="EMBL" id="OLF14576.1"/>
    </source>
</evidence>
<feature type="region of interest" description="Disordered" evidence="1">
    <location>
        <begin position="282"/>
        <end position="321"/>
    </location>
</feature>
<dbReference type="EMBL" id="MSIF01000001">
    <property type="protein sequence ID" value="OLF14576.1"/>
    <property type="molecule type" value="Genomic_DNA"/>
</dbReference>
<proteinExistence type="predicted"/>
<dbReference type="InterPro" id="IPR043740">
    <property type="entry name" value="DUF5685"/>
</dbReference>
<dbReference type="Pfam" id="PF18937">
    <property type="entry name" value="DUF5685"/>
    <property type="match status" value="1"/>
</dbReference>
<organism evidence="2 3">
    <name type="scientific">Actinophytocola xinjiangensis</name>
    <dbReference type="NCBI Taxonomy" id="485602"/>
    <lineage>
        <taxon>Bacteria</taxon>
        <taxon>Bacillati</taxon>
        <taxon>Actinomycetota</taxon>
        <taxon>Actinomycetes</taxon>
        <taxon>Pseudonocardiales</taxon>
        <taxon>Pseudonocardiaceae</taxon>
    </lineage>
</organism>
<keyword evidence="3" id="KW-1185">Reference proteome</keyword>
<sequence>MFGIIRPCQHRLSPRLRESWLAHLCGLCLALRDDHGQFARAVTNYDGLVLSALSEAQSAHVSGRRTAGPCPLRGMRAATVAHGAAPRLAAAVSLVLASAKVSDHVDDRDGAFGRQPVAGVARRVATRWARQGAATGESVGLDTAVLLDSVLRQTVVESTVDSGSSVLMATEPTETATAEAFAHTAVLAGRPGNTGPLREAGRLFGRVAHLVDAVEDLAQDERRGVWNPIRATGTDLGEVRRLCEDAVTGVRLALRDVTFTDRSLVHALLVHELEHAVKHAFGDAHGHQRPQGPPPPGSHQPPSPGWPPPPPGGPPRPDGPRWGRRRGTLAGCGMATLMCCSCQYCCAGEFHDPWTGEPKEGWCRNCDCCDPSGCCDCCDCCGDDGGCCGCDCSCDC</sequence>
<dbReference type="Proteomes" id="UP000185696">
    <property type="component" value="Unassembled WGS sequence"/>
</dbReference>
<evidence type="ECO:0000313" key="3">
    <source>
        <dbReference type="Proteomes" id="UP000185696"/>
    </source>
</evidence>
<comment type="caution">
    <text evidence="2">The sequence shown here is derived from an EMBL/GenBank/DDBJ whole genome shotgun (WGS) entry which is preliminary data.</text>
</comment>
<dbReference type="RefSeq" id="WP_075131522.1">
    <property type="nucleotide sequence ID" value="NZ_MSIF01000001.1"/>
</dbReference>